<accession>A0ABR0Q8R1</accession>
<feature type="region of interest" description="Disordered" evidence="2">
    <location>
        <begin position="1"/>
        <end position="33"/>
    </location>
</feature>
<evidence type="ECO:0000313" key="5">
    <source>
        <dbReference type="Proteomes" id="UP001358586"/>
    </source>
</evidence>
<dbReference type="PROSITE" id="PS50158">
    <property type="entry name" value="ZF_CCHC"/>
    <property type="match status" value="1"/>
</dbReference>
<name>A0ABR0Q8R1_GOSAR</name>
<protein>
    <recommendedName>
        <fullName evidence="3">CCHC-type domain-containing protein</fullName>
    </recommendedName>
</protein>
<feature type="region of interest" description="Disordered" evidence="2">
    <location>
        <begin position="111"/>
        <end position="130"/>
    </location>
</feature>
<comment type="caution">
    <text evidence="4">The sequence shown here is derived from an EMBL/GenBank/DDBJ whole genome shotgun (WGS) entry which is preliminary data.</text>
</comment>
<keyword evidence="1" id="KW-0862">Zinc</keyword>
<evidence type="ECO:0000313" key="4">
    <source>
        <dbReference type="EMBL" id="KAK5835444.1"/>
    </source>
</evidence>
<proteinExistence type="predicted"/>
<sequence>MDMLPILPPTLKRPPSRPTKIRRRKPDEPQTTTKLTKKGVEMKCNKCNKLGHNKKSCKEELDQNVLGFMAKFDVQTLINDKRFWFASFLIAWAAALQGHMMWMQRQDSFKQKFGTPNQSNDDETKNMSQS</sequence>
<dbReference type="Proteomes" id="UP001358586">
    <property type="component" value="Chromosome 4"/>
</dbReference>
<gene>
    <name evidence="4" type="ORF">PVK06_011133</name>
</gene>
<keyword evidence="5" id="KW-1185">Reference proteome</keyword>
<feature type="domain" description="CCHC-type" evidence="3">
    <location>
        <begin position="43"/>
        <end position="59"/>
    </location>
</feature>
<keyword evidence="1" id="KW-0479">Metal-binding</keyword>
<dbReference type="PANTHER" id="PTHR48183:SF1">
    <property type="entry name" value="PROTEIN, PUTATIVE-RELATED"/>
    <property type="match status" value="1"/>
</dbReference>
<evidence type="ECO:0000259" key="3">
    <source>
        <dbReference type="PROSITE" id="PS50158"/>
    </source>
</evidence>
<keyword evidence="1" id="KW-0863">Zinc-finger</keyword>
<dbReference type="EMBL" id="JARKNE010000004">
    <property type="protein sequence ID" value="KAK5835444.1"/>
    <property type="molecule type" value="Genomic_DNA"/>
</dbReference>
<feature type="compositionally biased region" description="Pro residues" evidence="2">
    <location>
        <begin position="1"/>
        <end position="12"/>
    </location>
</feature>
<evidence type="ECO:0000256" key="1">
    <source>
        <dbReference type="PROSITE-ProRule" id="PRU00047"/>
    </source>
</evidence>
<dbReference type="InterPro" id="IPR001878">
    <property type="entry name" value="Znf_CCHC"/>
</dbReference>
<organism evidence="4 5">
    <name type="scientific">Gossypium arboreum</name>
    <name type="common">Tree cotton</name>
    <name type="synonym">Gossypium nanking</name>
    <dbReference type="NCBI Taxonomy" id="29729"/>
    <lineage>
        <taxon>Eukaryota</taxon>
        <taxon>Viridiplantae</taxon>
        <taxon>Streptophyta</taxon>
        <taxon>Embryophyta</taxon>
        <taxon>Tracheophyta</taxon>
        <taxon>Spermatophyta</taxon>
        <taxon>Magnoliopsida</taxon>
        <taxon>eudicotyledons</taxon>
        <taxon>Gunneridae</taxon>
        <taxon>Pentapetalae</taxon>
        <taxon>rosids</taxon>
        <taxon>malvids</taxon>
        <taxon>Malvales</taxon>
        <taxon>Malvaceae</taxon>
        <taxon>Malvoideae</taxon>
        <taxon>Gossypium</taxon>
    </lineage>
</organism>
<reference evidence="4 5" key="1">
    <citation type="submission" date="2023-03" db="EMBL/GenBank/DDBJ databases">
        <title>WGS of Gossypium arboreum.</title>
        <authorList>
            <person name="Yu D."/>
        </authorList>
    </citation>
    <scope>NUCLEOTIDE SEQUENCE [LARGE SCALE GENOMIC DNA]</scope>
    <source>
        <tissue evidence="4">Leaf</tissue>
    </source>
</reference>
<dbReference type="SUPFAM" id="SSF57756">
    <property type="entry name" value="Retrovirus zinc finger-like domains"/>
    <property type="match status" value="1"/>
</dbReference>
<evidence type="ECO:0000256" key="2">
    <source>
        <dbReference type="SAM" id="MobiDB-lite"/>
    </source>
</evidence>
<dbReference type="PANTHER" id="PTHR48183">
    <property type="entry name" value="PROTEIN, PUTATIVE-RELATED"/>
    <property type="match status" value="1"/>
</dbReference>
<dbReference type="InterPro" id="IPR036875">
    <property type="entry name" value="Znf_CCHC_sf"/>
</dbReference>